<dbReference type="PANTHER" id="PTHR14359">
    <property type="entry name" value="HOMO-OLIGOMERIC FLAVIN CONTAINING CYS DECARBOXYLASE FAMILY"/>
    <property type="match status" value="1"/>
</dbReference>
<feature type="binding site" evidence="3">
    <location>
        <position position="281"/>
    </location>
    <ligand>
        <name>CTP</name>
        <dbReference type="ChEBI" id="CHEBI:37563"/>
    </ligand>
</feature>
<dbReference type="Gene3D" id="3.40.50.10300">
    <property type="entry name" value="CoaB-like"/>
    <property type="match status" value="1"/>
</dbReference>
<keyword evidence="3 4" id="KW-0288">FMN</keyword>
<feature type="region of interest" description="Phosphopantothenate--cysteine ligase" evidence="3">
    <location>
        <begin position="192"/>
        <end position="402"/>
    </location>
</feature>
<keyword evidence="3" id="KW-0479">Metal-binding</keyword>
<comment type="caution">
    <text evidence="3">Lacks conserved residue(s) required for the propagation of feature annotation.</text>
</comment>
<dbReference type="GO" id="GO:0004633">
    <property type="term" value="F:phosphopantothenoylcysteine decarboxylase activity"/>
    <property type="evidence" value="ECO:0007669"/>
    <property type="project" value="UniProtKB-EC"/>
</dbReference>
<sequence length="402" mass="45117">MNILKNKKIVLGVSSGIAIYKAVDLSSKLRKLDVDLNIVLTEDSKKMISPVVFSAVGNCPVYTDYFNEVKDGWIPHTQLSMESDAIIIAPATANIIAKIANGFADDLLSLIALAFRKEAKILVPTMNTRMYESPTLQRNLDILKKDGWIIVEPEVGHLACGEVGKGRYPDNEMILEYLEYVLTKKDMKGKKVLITAGPTVEPIDPVRNITNRSSGRMGYELARAFSYRGAEVTLISGPTNINPPYILKRFINVNTALEMKNEVMKYYKNSDIIVMSAAVSDYKVKNYSNKKIKKENENIILELDRNPDILKELGKIKKENQILIGFAAETNNLLNYAKRKLVEKNCDLIIANDVSKKEIGFDSNLNEIDIINKMGDVTHVKKSSKRDIAFRIIDYIANNYSG</sequence>
<comment type="catalytic activity">
    <reaction evidence="3 4">
        <text>N-[(R)-4-phosphopantothenoyl]-L-cysteine + H(+) = (R)-4'-phosphopantetheine + CO2</text>
        <dbReference type="Rhea" id="RHEA:16793"/>
        <dbReference type="ChEBI" id="CHEBI:15378"/>
        <dbReference type="ChEBI" id="CHEBI:16526"/>
        <dbReference type="ChEBI" id="CHEBI:59458"/>
        <dbReference type="ChEBI" id="CHEBI:61723"/>
        <dbReference type="EC" id="4.1.1.36"/>
    </reaction>
</comment>
<dbReference type="SUPFAM" id="SSF102645">
    <property type="entry name" value="CoaB-like"/>
    <property type="match status" value="1"/>
</dbReference>
<feature type="active site" description="Proton donor" evidence="3">
    <location>
        <position position="160"/>
    </location>
</feature>
<feature type="binding site" evidence="3">
    <location>
        <position position="326"/>
    </location>
    <ligand>
        <name>CTP</name>
        <dbReference type="ChEBI" id="CHEBI:37563"/>
    </ligand>
</feature>
<keyword evidence="3 4" id="KW-0285">Flavoprotein</keyword>
<evidence type="ECO:0000259" key="6">
    <source>
        <dbReference type="Pfam" id="PF04127"/>
    </source>
</evidence>
<feature type="binding site" evidence="3">
    <location>
        <position position="291"/>
    </location>
    <ligand>
        <name>CTP</name>
        <dbReference type="ChEBI" id="CHEBI:37563"/>
    </ligand>
</feature>
<keyword evidence="2 3" id="KW-0456">Lyase</keyword>
<feature type="binding site" evidence="3">
    <location>
        <position position="340"/>
    </location>
    <ligand>
        <name>CTP</name>
        <dbReference type="ChEBI" id="CHEBI:37563"/>
    </ligand>
</feature>
<gene>
    <name evidence="3 7" type="primary">coaBC</name>
    <name evidence="7" type="ORF">JRV97_10350</name>
</gene>
<comment type="pathway">
    <text evidence="3 4">Cofactor biosynthesis; coenzyme A biosynthesis; CoA from (R)-pantothenate: step 2/5.</text>
</comment>
<dbReference type="SUPFAM" id="SSF52507">
    <property type="entry name" value="Homo-oligomeric flavin-containing Cys decarboxylases, HFCD"/>
    <property type="match status" value="1"/>
</dbReference>
<keyword evidence="1 3" id="KW-0210">Decarboxylase</keyword>
<keyword evidence="3" id="KW-0511">Multifunctional enzyme</keyword>
<evidence type="ECO:0000256" key="4">
    <source>
        <dbReference type="RuleBase" id="RU364078"/>
    </source>
</evidence>
<protein>
    <recommendedName>
        <fullName evidence="3">Coenzyme A biosynthesis bifunctional protein CoaBC</fullName>
    </recommendedName>
    <alternativeName>
        <fullName evidence="3">DNA/pantothenate metabolism flavoprotein</fullName>
    </alternativeName>
    <alternativeName>
        <fullName evidence="3">Phosphopantothenoylcysteine synthetase/decarboxylase</fullName>
        <shortName evidence="3">PPCS-PPCDC</shortName>
    </alternativeName>
    <domain>
        <recommendedName>
            <fullName evidence="3">Phosphopantothenoylcysteine decarboxylase</fullName>
            <shortName evidence="3">PPC decarboxylase</shortName>
            <shortName evidence="3">PPC-DC</shortName>
            <ecNumber evidence="3">4.1.1.36</ecNumber>
        </recommendedName>
        <alternativeName>
            <fullName evidence="3">CoaC</fullName>
        </alternativeName>
    </domain>
    <domain>
        <recommendedName>
            <fullName evidence="3">Phosphopantothenate--cysteine ligase</fullName>
            <ecNumber evidence="3">6.3.2.5</ecNumber>
        </recommendedName>
        <alternativeName>
            <fullName evidence="3">CoaB</fullName>
        </alternativeName>
        <alternativeName>
            <fullName evidence="3">Phosphopantothenoylcysteine synthetase</fullName>
            <shortName evidence="3">PPC synthetase</shortName>
            <shortName evidence="3">PPC-S</shortName>
        </alternativeName>
    </domain>
</protein>
<keyword evidence="3" id="KW-0460">Magnesium</keyword>
<dbReference type="EC" id="6.3.2.5" evidence="3"/>
<dbReference type="InterPro" id="IPR005252">
    <property type="entry name" value="CoaBC"/>
</dbReference>
<proteinExistence type="inferred from homology"/>
<feature type="domain" description="Flavoprotein" evidence="5">
    <location>
        <begin position="7"/>
        <end position="156"/>
    </location>
</feature>
<comment type="similarity">
    <text evidence="3 4">In the C-terminal section; belongs to the PPC synthetase family.</text>
</comment>
<keyword evidence="8" id="KW-1185">Reference proteome</keyword>
<dbReference type="GO" id="GO:0004632">
    <property type="term" value="F:phosphopantothenate--cysteine ligase activity"/>
    <property type="evidence" value="ECO:0007669"/>
    <property type="project" value="UniProtKB-EC"/>
</dbReference>
<feature type="region of interest" description="Phosphopantothenoylcysteine decarboxylase" evidence="3">
    <location>
        <begin position="1"/>
        <end position="191"/>
    </location>
</feature>
<dbReference type="InterPro" id="IPR003382">
    <property type="entry name" value="Flavoprotein"/>
</dbReference>
<dbReference type="EMBL" id="CP069362">
    <property type="protein sequence ID" value="WGS64745.1"/>
    <property type="molecule type" value="Genomic_DNA"/>
</dbReference>
<comment type="function">
    <text evidence="3">Catalyzes two sequential steps in the biosynthesis of coenzyme A. In the first step cysteine is conjugated to 4'-phosphopantothenate to form 4-phosphopantothenoylcysteine. In the second step the latter compound is decarboxylated to form 4'-phosphopantotheine.</text>
</comment>
<organism evidence="7 8">
    <name type="scientific">Marinitoga aeolica</name>
    <dbReference type="NCBI Taxonomy" id="2809031"/>
    <lineage>
        <taxon>Bacteria</taxon>
        <taxon>Thermotogati</taxon>
        <taxon>Thermotogota</taxon>
        <taxon>Thermotogae</taxon>
        <taxon>Petrotogales</taxon>
        <taxon>Petrotogaceae</taxon>
        <taxon>Marinitoga</taxon>
    </lineage>
</organism>
<feature type="binding site" evidence="3">
    <location>
        <position position="344"/>
    </location>
    <ligand>
        <name>CTP</name>
        <dbReference type="ChEBI" id="CHEBI:37563"/>
    </ligand>
</feature>
<dbReference type="InterPro" id="IPR035929">
    <property type="entry name" value="CoaB-like_sf"/>
</dbReference>
<comment type="cofactor">
    <cofactor evidence="3">
        <name>FMN</name>
        <dbReference type="ChEBI" id="CHEBI:58210"/>
    </cofactor>
    <text evidence="3">Binds 1 FMN per subunit.</text>
</comment>
<dbReference type="Pfam" id="PF04127">
    <property type="entry name" value="DFP"/>
    <property type="match status" value="1"/>
</dbReference>
<dbReference type="Pfam" id="PF02441">
    <property type="entry name" value="Flavoprotein"/>
    <property type="match status" value="1"/>
</dbReference>
<evidence type="ECO:0000256" key="3">
    <source>
        <dbReference type="HAMAP-Rule" id="MF_02225"/>
    </source>
</evidence>
<dbReference type="InterPro" id="IPR007085">
    <property type="entry name" value="DNA/pantothenate-metab_flavo_C"/>
</dbReference>
<dbReference type="HAMAP" id="MF_02225">
    <property type="entry name" value="CoaBC"/>
    <property type="match status" value="1"/>
</dbReference>
<dbReference type="PANTHER" id="PTHR14359:SF6">
    <property type="entry name" value="PHOSPHOPANTOTHENOYLCYSTEINE DECARBOXYLASE"/>
    <property type="match status" value="1"/>
</dbReference>
<evidence type="ECO:0000313" key="7">
    <source>
        <dbReference type="EMBL" id="WGS64745.1"/>
    </source>
</evidence>
<dbReference type="InterPro" id="IPR036551">
    <property type="entry name" value="Flavin_trans-like"/>
</dbReference>
<comment type="function">
    <text evidence="4">Catalyzes two steps in the biosynthesis of coenzyme A. In the first step cysteine is conjugated to 4'-phosphopantothenate to form 4-phosphopantothenoylcysteine, in the latter compound is decarboxylated to form 4'-phosphopantotheine.</text>
</comment>
<comment type="similarity">
    <text evidence="3 4">In the N-terminal section; belongs to the HFCD (homo-oligomeric flavin containing Cys decarboxylase) superfamily.</text>
</comment>
<evidence type="ECO:0000256" key="1">
    <source>
        <dbReference type="ARBA" id="ARBA00022793"/>
    </source>
</evidence>
<reference evidence="7 8" key="1">
    <citation type="submission" date="2021-02" db="EMBL/GenBank/DDBJ databases">
        <title>Characterization of Marinitoga sp. nov. str. BP5-C20A.</title>
        <authorList>
            <person name="Erauso G."/>
            <person name="Postec A."/>
        </authorList>
    </citation>
    <scope>NUCLEOTIDE SEQUENCE [LARGE SCALE GENOMIC DNA]</scope>
    <source>
        <strain evidence="7 8">BP5-C20A</strain>
    </source>
</reference>
<feature type="binding site" evidence="3">
    <location>
        <begin position="307"/>
        <end position="310"/>
    </location>
    <ligand>
        <name>CTP</name>
        <dbReference type="ChEBI" id="CHEBI:37563"/>
    </ligand>
</feature>
<dbReference type="EC" id="4.1.1.36" evidence="3"/>
<comment type="pathway">
    <text evidence="3 4">Cofactor biosynthesis; coenzyme A biosynthesis; CoA from (R)-pantothenate: step 3/5.</text>
</comment>
<feature type="domain" description="DNA/pantothenate metabolism flavoprotein C-terminal" evidence="6">
    <location>
        <begin position="187"/>
        <end position="398"/>
    </location>
</feature>
<dbReference type="RefSeq" id="WP_280998617.1">
    <property type="nucleotide sequence ID" value="NZ_CP069362.1"/>
</dbReference>
<evidence type="ECO:0000259" key="5">
    <source>
        <dbReference type="Pfam" id="PF02441"/>
    </source>
</evidence>
<dbReference type="NCBIfam" id="TIGR00521">
    <property type="entry name" value="coaBC_dfp"/>
    <property type="match status" value="1"/>
</dbReference>
<evidence type="ECO:0000256" key="2">
    <source>
        <dbReference type="ARBA" id="ARBA00023239"/>
    </source>
</evidence>
<comment type="catalytic activity">
    <reaction evidence="3 4">
        <text>(R)-4'-phosphopantothenate + L-cysteine + CTP = N-[(R)-4-phosphopantothenoyl]-L-cysteine + CMP + diphosphate + H(+)</text>
        <dbReference type="Rhea" id="RHEA:19397"/>
        <dbReference type="ChEBI" id="CHEBI:10986"/>
        <dbReference type="ChEBI" id="CHEBI:15378"/>
        <dbReference type="ChEBI" id="CHEBI:33019"/>
        <dbReference type="ChEBI" id="CHEBI:35235"/>
        <dbReference type="ChEBI" id="CHEBI:37563"/>
        <dbReference type="ChEBI" id="CHEBI:59458"/>
        <dbReference type="ChEBI" id="CHEBI:60377"/>
        <dbReference type="EC" id="6.3.2.5"/>
    </reaction>
</comment>
<evidence type="ECO:0000313" key="8">
    <source>
        <dbReference type="Proteomes" id="UP001232493"/>
    </source>
</evidence>
<accession>A0ABY8PQ25</accession>
<dbReference type="Proteomes" id="UP001232493">
    <property type="component" value="Chromosome"/>
</dbReference>
<comment type="cofactor">
    <cofactor evidence="3">
        <name>Mg(2+)</name>
        <dbReference type="ChEBI" id="CHEBI:18420"/>
    </cofactor>
</comment>
<keyword evidence="3 4" id="KW-0436">Ligase</keyword>
<dbReference type="Gene3D" id="3.40.50.1950">
    <property type="entry name" value="Flavin prenyltransferase-like"/>
    <property type="match status" value="1"/>
</dbReference>
<name>A0ABY8PQ25_9BACT</name>